<dbReference type="PANTHER" id="PTHR31267">
    <property type="entry name" value="DENTIN SIALOPHOSPHOPROTEIN-LIKE PROTEIN"/>
    <property type="match status" value="1"/>
</dbReference>
<keyword evidence="1" id="KW-0472">Membrane</keyword>
<evidence type="ECO:0000256" key="1">
    <source>
        <dbReference type="SAM" id="Phobius"/>
    </source>
</evidence>
<dbReference type="Proteomes" id="UP001415857">
    <property type="component" value="Unassembled WGS sequence"/>
</dbReference>
<dbReference type="PANTHER" id="PTHR31267:SF2">
    <property type="entry name" value="EXPRESSED PROTEIN"/>
    <property type="match status" value="1"/>
</dbReference>
<feature type="transmembrane region" description="Helical" evidence="1">
    <location>
        <begin position="98"/>
        <end position="116"/>
    </location>
</feature>
<sequence>MTTNTESLETTKAPSDLNFLSGWQLLVRGHQLGMPQPQLWQQSGFDEVQFLQLHIMFKELQECEMSMNREKHGASPAVQGVPNGFMFSQDQGQTSHSMVGFLNSLMCLCIVLPLLVQEII</sequence>
<keyword evidence="3" id="KW-1185">Reference proteome</keyword>
<keyword evidence="1" id="KW-1133">Transmembrane helix</keyword>
<evidence type="ECO:0000313" key="3">
    <source>
        <dbReference type="Proteomes" id="UP001415857"/>
    </source>
</evidence>
<keyword evidence="1" id="KW-0812">Transmembrane</keyword>
<proteinExistence type="predicted"/>
<dbReference type="AlphaFoldDB" id="A0AAP0WX20"/>
<reference evidence="2 3" key="1">
    <citation type="journal article" date="2024" name="Plant J.">
        <title>Genome sequences and population genomics reveal climatic adaptation and genomic divergence between two closely related sweetgum species.</title>
        <authorList>
            <person name="Xu W.Q."/>
            <person name="Ren C.Q."/>
            <person name="Zhang X.Y."/>
            <person name="Comes H.P."/>
            <person name="Liu X.H."/>
            <person name="Li Y.G."/>
            <person name="Kettle C.J."/>
            <person name="Jalonen R."/>
            <person name="Gaisberger H."/>
            <person name="Ma Y.Z."/>
            <person name="Qiu Y.X."/>
        </authorList>
    </citation>
    <scope>NUCLEOTIDE SEQUENCE [LARGE SCALE GENOMIC DNA]</scope>
    <source>
        <strain evidence="2">Hangzhou</strain>
    </source>
</reference>
<accession>A0AAP0WX20</accession>
<dbReference type="EMBL" id="JBBPBK010000008">
    <property type="protein sequence ID" value="KAK9279986.1"/>
    <property type="molecule type" value="Genomic_DNA"/>
</dbReference>
<evidence type="ECO:0000313" key="2">
    <source>
        <dbReference type="EMBL" id="KAK9279986.1"/>
    </source>
</evidence>
<name>A0AAP0WX20_LIQFO</name>
<organism evidence="2 3">
    <name type="scientific">Liquidambar formosana</name>
    <name type="common">Formosan gum</name>
    <dbReference type="NCBI Taxonomy" id="63359"/>
    <lineage>
        <taxon>Eukaryota</taxon>
        <taxon>Viridiplantae</taxon>
        <taxon>Streptophyta</taxon>
        <taxon>Embryophyta</taxon>
        <taxon>Tracheophyta</taxon>
        <taxon>Spermatophyta</taxon>
        <taxon>Magnoliopsida</taxon>
        <taxon>eudicotyledons</taxon>
        <taxon>Gunneridae</taxon>
        <taxon>Pentapetalae</taxon>
        <taxon>Saxifragales</taxon>
        <taxon>Altingiaceae</taxon>
        <taxon>Liquidambar</taxon>
    </lineage>
</organism>
<gene>
    <name evidence="2" type="ORF">L1049_013670</name>
</gene>
<comment type="caution">
    <text evidence="2">The sequence shown here is derived from an EMBL/GenBank/DDBJ whole genome shotgun (WGS) entry which is preliminary data.</text>
</comment>
<protein>
    <submittedName>
        <fullName evidence="2">Uncharacterized protein</fullName>
    </submittedName>
</protein>